<comment type="caution">
    <text evidence="1">The sequence shown here is derived from an EMBL/GenBank/DDBJ whole genome shotgun (WGS) entry which is preliminary data.</text>
</comment>
<dbReference type="AlphaFoldDB" id="A0A1R1L847"/>
<reference evidence="1 2" key="1">
    <citation type="submission" date="2016-12" db="EMBL/GenBank/DDBJ databases">
        <title>Draft genome of Tersicoccus phoenicis 1P05MA.</title>
        <authorList>
            <person name="Nakajima Y."/>
            <person name="Yoshizawa S."/>
            <person name="Nakamura K."/>
            <person name="Ogura Y."/>
            <person name="Hayashi T."/>
            <person name="Kogure K."/>
        </authorList>
    </citation>
    <scope>NUCLEOTIDE SEQUENCE [LARGE SCALE GENOMIC DNA]</scope>
    <source>
        <strain evidence="1 2">1p05MA</strain>
    </source>
</reference>
<keyword evidence="2" id="KW-1185">Reference proteome</keyword>
<organism evidence="1 2">
    <name type="scientific">Tersicoccus phoenicis</name>
    <dbReference type="NCBI Taxonomy" id="554083"/>
    <lineage>
        <taxon>Bacteria</taxon>
        <taxon>Bacillati</taxon>
        <taxon>Actinomycetota</taxon>
        <taxon>Actinomycetes</taxon>
        <taxon>Micrococcales</taxon>
        <taxon>Micrococcaceae</taxon>
        <taxon>Tersicoccus</taxon>
    </lineage>
</organism>
<accession>A0A1R1L847</accession>
<sequence length="97" mass="10354">MPVDAAELALADLVRTPGSPERAAVEAIVGPLPERLSEAQTISSLLAVARATVRDEVIASGYAAYAATLDDDDRAFAAATRARRADREHHRTKKGRD</sequence>
<evidence type="ECO:0008006" key="3">
    <source>
        <dbReference type="Google" id="ProtNLM"/>
    </source>
</evidence>
<evidence type="ECO:0000313" key="2">
    <source>
        <dbReference type="Proteomes" id="UP000187085"/>
    </source>
</evidence>
<dbReference type="Proteomes" id="UP000187085">
    <property type="component" value="Unassembled WGS sequence"/>
</dbReference>
<evidence type="ECO:0000313" key="1">
    <source>
        <dbReference type="EMBL" id="OMH23700.1"/>
    </source>
</evidence>
<proteinExistence type="predicted"/>
<dbReference type="STRING" id="554083.BKD30_12165"/>
<gene>
    <name evidence="1" type="ORF">BKD30_12165</name>
</gene>
<protein>
    <recommendedName>
        <fullName evidence="3">Molecular chaperone GrpE</fullName>
    </recommendedName>
</protein>
<dbReference type="EMBL" id="MRDE01000072">
    <property type="protein sequence ID" value="OMH23700.1"/>
    <property type="molecule type" value="Genomic_DNA"/>
</dbReference>
<name>A0A1R1L847_9MICC</name>